<evidence type="ECO:0000259" key="8">
    <source>
        <dbReference type="PROSITE" id="PS50010"/>
    </source>
</evidence>
<feature type="compositionally biased region" description="Low complexity" evidence="6">
    <location>
        <begin position="1033"/>
        <end position="1049"/>
    </location>
</feature>
<dbReference type="Pfam" id="PF17838">
    <property type="entry name" value="PH_16"/>
    <property type="match status" value="1"/>
</dbReference>
<feature type="compositionally biased region" description="Polar residues" evidence="6">
    <location>
        <begin position="983"/>
        <end position="995"/>
    </location>
</feature>
<protein>
    <submittedName>
        <fullName evidence="9">Rho guanine nucleotide exchange factor</fullName>
    </submittedName>
</protein>
<feature type="compositionally biased region" description="Low complexity" evidence="6">
    <location>
        <begin position="996"/>
        <end position="1020"/>
    </location>
</feature>
<organism evidence="9">
    <name type="scientific">Daphnia magna</name>
    <dbReference type="NCBI Taxonomy" id="35525"/>
    <lineage>
        <taxon>Eukaryota</taxon>
        <taxon>Metazoa</taxon>
        <taxon>Ecdysozoa</taxon>
        <taxon>Arthropoda</taxon>
        <taxon>Crustacea</taxon>
        <taxon>Branchiopoda</taxon>
        <taxon>Diplostraca</taxon>
        <taxon>Cladocera</taxon>
        <taxon>Anomopoda</taxon>
        <taxon>Daphniidae</taxon>
        <taxon>Daphnia</taxon>
    </lineage>
</organism>
<evidence type="ECO:0000256" key="6">
    <source>
        <dbReference type="SAM" id="MobiDB-lite"/>
    </source>
</evidence>
<dbReference type="EMBL" id="GDIQ01063986">
    <property type="protein sequence ID" value="JAN30751.1"/>
    <property type="molecule type" value="Transcribed_RNA"/>
</dbReference>
<sequence length="1361" mass="148846">MQSLRLKLRKRKYKLSLSRGVGGGGDRDGPTAFTNAGSEWEFENFSPWIFTAKPCDTKEEDEEADDDDDEEAGYPQDDEDVKYWGPRPTVQGLVHHVQANPLPPPPSHPPPPPPPPPVTAAGSSATPPRYGILSYFPRRPSSWSPTSTAPPPIPPHAWQIRRRATARAGRIETNGRANSPPPPLPPPKNRPISASHTDLKRSASCYQEPRDAARLSDSLSDLRPPAVEVHNGSSSWGTRAANRLKRVQSELSSDPQQLLLLRRPRTSAYTKLEPTYCAPYRCRSTNEVRPLRPLRKQSASLRHNGLMSTLASSESHLSGSYTLLSDDIDRLNRPSPSSPPPAPPHRSSPPPPPVPPHAPGVLCTRIAPTSPVPVYAVVLRNRPAGDKQSGLGSNGRSFNDGSKDGARDRRSGTGSGSDSFGEADRRAGYTPPYEEELDSSGASNFSKKKVSRSESLRERAQRKHREKRKHSDPNLPPSHSSDMDREDRSLSNNNSGSSSNSSLSTSLESPSPSDIRVSGSALSDGSSGVSAALSVASCNAGGLLTPWDSDLEADPDPPDWTRNLDPDVVDKMTPKEKQRQEVVNELFHTERSHVRNLKVLDRVFYRPLLDNGFSDLVNLLFPNLPDMLEIHGRFNTLMKARKKDQPAVETVGDILVAMFDGSNGEAFQQAAATFCKYQSVALESLRDRRKKDTKLQAFLAEAEGNPVCRRLQLKDIIPTAMQRLTKYPLLLESLAKYTQPRSEEMTLVRRCLERSREILNKVNQAIKEAENYNRLVDIQRRLDKSAFEKSDHAIANELRNFELTKHRLVYEGALTWRTKGQKNVDLHVVLLEEYILLLQKQDDKYVLKFHSINYLNSKEESKCTHSPIIKIATVLVRPVATDKLALYLVNTSPTGAQIYDLVAVSIAERKAWFRHITDATEAYKAREGRNRRPDGSGSGSSPSMGSATPSLSSSSSSAQLLPPLPQAADSSDKTEEPIEDNVSADSGVSLTPSTNETQPQSEPTLEQPQQQQQSQPNNLEAAQAEASKKPGESGTSTPGSGSTAASPAPQRRLQRVEILKIAEGTPLIDPTEVVVSQGAVLIAEPVLTPLEKLRRKDQMIRAALADKQRLVADILHVPHSELDPASSESLSESEGEKEARLLVMTAIAQATQLSAVLNESLHVTEEEAIAAVSADPATSSPSSPRCTRRINRMPGAATTKLLAITSALNKDLTQLLGIVTNRDEERDQLRRELQKTRDQLAEQLVLQVASHPKSTSRPVSHVSLSDCEATIESEQSEGAPAFPEADIQAPSGCDGESPDGNESLVDKSIAPIVAESASPIISPLDEVDSGINTNQTVSEEIVDRIDLEEKTELEVSQSSEA</sequence>
<feature type="domain" description="PH" evidence="7">
    <location>
        <begin position="807"/>
        <end position="921"/>
    </location>
</feature>
<feature type="compositionally biased region" description="Low complexity" evidence="6">
    <location>
        <begin position="137"/>
        <end position="147"/>
    </location>
</feature>
<dbReference type="SUPFAM" id="SSF50729">
    <property type="entry name" value="PH domain-like"/>
    <property type="match status" value="1"/>
</dbReference>
<dbReference type="OrthoDB" id="2272012at2759"/>
<reference evidence="9" key="1">
    <citation type="submission" date="2015-10" db="EMBL/GenBank/DDBJ databases">
        <title>EvidentialGene: Evidence-directed Construction of Complete mRNA Transcriptomes without Genomes.</title>
        <authorList>
            <person name="Gilbert D.G."/>
        </authorList>
    </citation>
    <scope>NUCLEOTIDE SEQUENCE</scope>
</reference>
<dbReference type="CDD" id="cd13329">
    <property type="entry name" value="PH_RhoGEF"/>
    <property type="match status" value="1"/>
</dbReference>
<dbReference type="GO" id="GO:0005737">
    <property type="term" value="C:cytoplasm"/>
    <property type="evidence" value="ECO:0007669"/>
    <property type="project" value="UniProtKB-SubCell"/>
</dbReference>
<evidence type="ECO:0000256" key="2">
    <source>
        <dbReference type="ARBA" id="ARBA00022490"/>
    </source>
</evidence>
<feature type="compositionally biased region" description="Pro residues" evidence="6">
    <location>
        <begin position="336"/>
        <end position="358"/>
    </location>
</feature>
<feature type="region of interest" description="Disordered" evidence="6">
    <location>
        <begin position="384"/>
        <end position="526"/>
    </location>
</feature>
<dbReference type="EMBL" id="GDIQ01060494">
    <property type="protein sequence ID" value="JAN34243.1"/>
    <property type="molecule type" value="Transcribed_RNA"/>
</dbReference>
<dbReference type="InterPro" id="IPR001849">
    <property type="entry name" value="PH_domain"/>
</dbReference>
<dbReference type="Gene3D" id="1.20.900.10">
    <property type="entry name" value="Dbl homology (DH) domain"/>
    <property type="match status" value="1"/>
</dbReference>
<dbReference type="Gene3D" id="2.30.29.30">
    <property type="entry name" value="Pleckstrin-homology domain (PH domain)/Phosphotyrosine-binding domain (PTB)"/>
    <property type="match status" value="1"/>
</dbReference>
<dbReference type="InterPro" id="IPR000219">
    <property type="entry name" value="DH_dom"/>
</dbReference>
<dbReference type="PROSITE" id="PS50010">
    <property type="entry name" value="DH_2"/>
    <property type="match status" value="1"/>
</dbReference>
<evidence type="ECO:0000256" key="1">
    <source>
        <dbReference type="ARBA" id="ARBA00004496"/>
    </source>
</evidence>
<dbReference type="PROSITE" id="PS50003">
    <property type="entry name" value="PH_DOMAIN"/>
    <property type="match status" value="1"/>
</dbReference>
<feature type="compositionally biased region" description="Pro residues" evidence="6">
    <location>
        <begin position="101"/>
        <end position="118"/>
    </location>
</feature>
<evidence type="ECO:0000256" key="5">
    <source>
        <dbReference type="SAM" id="Coils"/>
    </source>
</evidence>
<keyword evidence="3" id="KW-0597">Phosphoprotein</keyword>
<comment type="subcellular location">
    <subcellularLocation>
        <location evidence="1">Cytoplasm</location>
    </subcellularLocation>
</comment>
<dbReference type="GO" id="GO:0007186">
    <property type="term" value="P:G protein-coupled receptor signaling pathway"/>
    <property type="evidence" value="ECO:0007669"/>
    <property type="project" value="TreeGrafter"/>
</dbReference>
<feature type="compositionally biased region" description="Basic and acidic residues" evidence="6">
    <location>
        <begin position="401"/>
        <end position="411"/>
    </location>
</feature>
<feature type="compositionally biased region" description="Acidic residues" evidence="6">
    <location>
        <begin position="58"/>
        <end position="80"/>
    </location>
</feature>
<dbReference type="Pfam" id="PF00621">
    <property type="entry name" value="RhoGEF"/>
    <property type="match status" value="1"/>
</dbReference>
<keyword evidence="2" id="KW-0963">Cytoplasm</keyword>
<feature type="region of interest" description="Disordered" evidence="6">
    <location>
        <begin position="15"/>
        <end position="35"/>
    </location>
</feature>
<feature type="compositionally biased region" description="Polar residues" evidence="6">
    <location>
        <begin position="390"/>
        <end position="400"/>
    </location>
</feature>
<feature type="compositionally biased region" description="Basic residues" evidence="6">
    <location>
        <begin position="460"/>
        <end position="470"/>
    </location>
</feature>
<feature type="compositionally biased region" description="Basic and acidic residues" evidence="6">
    <location>
        <begin position="924"/>
        <end position="934"/>
    </location>
</feature>
<evidence type="ECO:0000313" key="9">
    <source>
        <dbReference type="EMBL" id="JAN34243.1"/>
    </source>
</evidence>
<feature type="compositionally biased region" description="Pro residues" evidence="6">
    <location>
        <begin position="179"/>
        <end position="189"/>
    </location>
</feature>
<feature type="compositionally biased region" description="Low complexity" evidence="6">
    <location>
        <begin position="490"/>
        <end position="526"/>
    </location>
</feature>
<dbReference type="InterPro" id="IPR035899">
    <property type="entry name" value="DBL_dom_sf"/>
</dbReference>
<dbReference type="EMBL" id="GDIQ01065437">
    <property type="protein sequence ID" value="JAN29300.1"/>
    <property type="molecule type" value="Transcribed_RNA"/>
</dbReference>
<dbReference type="PANTHER" id="PTHR45872:SF2">
    <property type="entry name" value="RHO GUANINE NUCLEOTIDE EXCHANGE FACTOR 2, ISOFORM D"/>
    <property type="match status" value="1"/>
</dbReference>
<feature type="compositionally biased region" description="Low complexity" evidence="6">
    <location>
        <begin position="939"/>
        <end position="969"/>
    </location>
</feature>
<feature type="domain" description="DH" evidence="8">
    <location>
        <begin position="578"/>
        <end position="765"/>
    </location>
</feature>
<feature type="coiled-coil region" evidence="5">
    <location>
        <begin position="1219"/>
        <end position="1246"/>
    </location>
</feature>
<evidence type="ECO:0000259" key="7">
    <source>
        <dbReference type="PROSITE" id="PS50003"/>
    </source>
</evidence>
<keyword evidence="4 5" id="KW-0175">Coiled coil</keyword>
<feature type="region of interest" description="Disordered" evidence="6">
    <location>
        <begin position="327"/>
        <end position="365"/>
    </location>
</feature>
<evidence type="ECO:0000256" key="4">
    <source>
        <dbReference type="ARBA" id="ARBA00023054"/>
    </source>
</evidence>
<accession>A0A0P6EQA9</accession>
<dbReference type="InterPro" id="IPR011993">
    <property type="entry name" value="PH-like_dom_sf"/>
</dbReference>
<feature type="region of interest" description="Disordered" evidence="6">
    <location>
        <begin position="51"/>
        <end position="234"/>
    </location>
</feature>
<feature type="region of interest" description="Disordered" evidence="6">
    <location>
        <begin position="1249"/>
        <end position="1304"/>
    </location>
</feature>
<name>A0A0P6EQA9_9CRUS</name>
<dbReference type="CDD" id="cd00160">
    <property type="entry name" value="RhoGEF"/>
    <property type="match status" value="1"/>
</dbReference>
<dbReference type="SMART" id="SM00233">
    <property type="entry name" value="PH"/>
    <property type="match status" value="1"/>
</dbReference>
<dbReference type="InterPro" id="IPR041020">
    <property type="entry name" value="PH_16"/>
</dbReference>
<feature type="region of interest" description="Disordered" evidence="6">
    <location>
        <begin position="547"/>
        <end position="567"/>
    </location>
</feature>
<feature type="region of interest" description="Disordered" evidence="6">
    <location>
        <begin position="924"/>
        <end position="1051"/>
    </location>
</feature>
<dbReference type="SMART" id="SM00325">
    <property type="entry name" value="RhoGEF"/>
    <property type="match status" value="1"/>
</dbReference>
<dbReference type="SUPFAM" id="SSF48065">
    <property type="entry name" value="DBL homology domain (DH-domain)"/>
    <property type="match status" value="1"/>
</dbReference>
<dbReference type="EMBL" id="GDIQ01048144">
    <property type="protein sequence ID" value="JAN46593.1"/>
    <property type="molecule type" value="Transcribed_RNA"/>
</dbReference>
<dbReference type="GO" id="GO:0005085">
    <property type="term" value="F:guanyl-nucleotide exchange factor activity"/>
    <property type="evidence" value="ECO:0007669"/>
    <property type="project" value="InterPro"/>
</dbReference>
<dbReference type="EMBL" id="GDIQ01049646">
    <property type="protein sequence ID" value="JAN45091.1"/>
    <property type="molecule type" value="Transcribed_RNA"/>
</dbReference>
<dbReference type="PANTHER" id="PTHR45872">
    <property type="entry name" value="RHO GUANINE NUCLEOTIDE EXCHANGE FACTOR 2, ISOFORM D"/>
    <property type="match status" value="1"/>
</dbReference>
<proteinExistence type="predicted"/>
<dbReference type="GO" id="GO:0001664">
    <property type="term" value="F:G protein-coupled receptor binding"/>
    <property type="evidence" value="ECO:0007669"/>
    <property type="project" value="TreeGrafter"/>
</dbReference>
<evidence type="ECO:0000256" key="3">
    <source>
        <dbReference type="ARBA" id="ARBA00022553"/>
    </source>
</evidence>